<name>A0A369JF20_HYPMA</name>
<dbReference type="InterPro" id="IPR032675">
    <property type="entry name" value="LRR_dom_sf"/>
</dbReference>
<dbReference type="EMBL" id="LUEZ02000080">
    <property type="protein sequence ID" value="RDB19197.1"/>
    <property type="molecule type" value="Genomic_DNA"/>
</dbReference>
<feature type="region of interest" description="Disordered" evidence="1">
    <location>
        <begin position="595"/>
        <end position="622"/>
    </location>
</feature>
<proteinExistence type="predicted"/>
<dbReference type="Gene3D" id="3.80.10.10">
    <property type="entry name" value="Ribonuclease Inhibitor"/>
    <property type="match status" value="1"/>
</dbReference>
<gene>
    <name evidence="2" type="ORF">Hypma_013525</name>
</gene>
<evidence type="ECO:0000313" key="3">
    <source>
        <dbReference type="Proteomes" id="UP000076154"/>
    </source>
</evidence>
<reference evidence="2" key="1">
    <citation type="submission" date="2018-04" db="EMBL/GenBank/DDBJ databases">
        <title>Whole genome sequencing of Hypsizygus marmoreus.</title>
        <authorList>
            <person name="Choi I.-G."/>
            <person name="Min B."/>
            <person name="Kim J.-G."/>
            <person name="Kim S."/>
            <person name="Oh Y.-L."/>
            <person name="Kong W.-S."/>
            <person name="Park H."/>
            <person name="Jeong J."/>
            <person name="Song E.-S."/>
        </authorList>
    </citation>
    <scope>NUCLEOTIDE SEQUENCE [LARGE SCALE GENOMIC DNA]</scope>
    <source>
        <strain evidence="2">51987-8</strain>
    </source>
</reference>
<dbReference type="OrthoDB" id="3015518at2759"/>
<sequence>MTHTLDQDVLSCIFSHIYDPASLYTILHAIPVNHLAFGIALKRLCELPIQLSGDEDSADDTLAILEYLLRYPDGAQLIPGIDLVEAIRHLVISMVEGDDSTSRTDIEERLATLFQKTSNLRVLDWHGDPGPSLTVLKVLQHLSRLKTLRVDCSVPVDGYEVDPWKESSWDINHFMRTLGPSLTSLDLQMINLTMYKSLESHSQSFKTFNSLQRLAVDLTDGVWDWDGGGSPQMGPSDLFVFRNLGFPALREVEMQVADFTITAEKPGPLDLVTWNRLESFRLIVQPCFIWIALRSIRLFSALPAEKFSSLKCLEIRDVIRNGYYWKWPDETPVQQNMWNESGRCFWGLVPQFLASVRQGSLQNLTSLWVDQSALCMPTGDSLPSVDWGGQDVTLYNVTELWTPGEDEEENRRKMEWIGILRDVLGRLKSLRVGFGPMDAEEVGLVLGCCDADQLTQFGFQYKWQLSERDSTISSTLLECVSRLSKLKDIHILHPRPGSQHVYRSSRRENNSQTIDDVIAIFNSNSNLCRVGVGQDAVWERGSQGTGDPRTTADTEDAILAQDGIRGDPRYLLDTAVPRFFDAGVLETYTDDEFDVNPRRSAPGPQIKELRSMLERLLPSNPS</sequence>
<dbReference type="InParanoid" id="A0A369JF20"/>
<evidence type="ECO:0000256" key="1">
    <source>
        <dbReference type="SAM" id="MobiDB-lite"/>
    </source>
</evidence>
<dbReference type="AlphaFoldDB" id="A0A369JF20"/>
<accession>A0A369JF20</accession>
<protein>
    <submittedName>
        <fullName evidence="2">Uncharacterized protein</fullName>
    </submittedName>
</protein>
<dbReference type="Proteomes" id="UP000076154">
    <property type="component" value="Unassembled WGS sequence"/>
</dbReference>
<keyword evidence="3" id="KW-1185">Reference proteome</keyword>
<evidence type="ECO:0000313" key="2">
    <source>
        <dbReference type="EMBL" id="RDB19197.1"/>
    </source>
</evidence>
<comment type="caution">
    <text evidence="2">The sequence shown here is derived from an EMBL/GenBank/DDBJ whole genome shotgun (WGS) entry which is preliminary data.</text>
</comment>
<organism evidence="2 3">
    <name type="scientific">Hypsizygus marmoreus</name>
    <name type="common">White beech mushroom</name>
    <name type="synonym">Agaricus marmoreus</name>
    <dbReference type="NCBI Taxonomy" id="39966"/>
    <lineage>
        <taxon>Eukaryota</taxon>
        <taxon>Fungi</taxon>
        <taxon>Dikarya</taxon>
        <taxon>Basidiomycota</taxon>
        <taxon>Agaricomycotina</taxon>
        <taxon>Agaricomycetes</taxon>
        <taxon>Agaricomycetidae</taxon>
        <taxon>Agaricales</taxon>
        <taxon>Tricholomatineae</taxon>
        <taxon>Lyophyllaceae</taxon>
        <taxon>Hypsizygus</taxon>
    </lineage>
</organism>